<evidence type="ECO:0000313" key="2">
    <source>
        <dbReference type="EMBL" id="KUN75369.1"/>
    </source>
</evidence>
<dbReference type="SUPFAM" id="SSF88946">
    <property type="entry name" value="Sigma2 domain of RNA polymerase sigma factors"/>
    <property type="match status" value="1"/>
</dbReference>
<dbReference type="STRING" id="1943.AQJ64_42875"/>
<dbReference type="AlphaFoldDB" id="A0A101SJI8"/>
<feature type="domain" description="RNA polymerase sigma-70 region 2" evidence="1">
    <location>
        <begin position="13"/>
        <end position="79"/>
    </location>
</feature>
<dbReference type="OrthoDB" id="4096723at2"/>
<protein>
    <recommendedName>
        <fullName evidence="1">RNA polymerase sigma-70 region 2 domain-containing protein</fullName>
    </recommendedName>
</protein>
<keyword evidence="3" id="KW-1185">Reference proteome</keyword>
<dbReference type="Gene3D" id="1.10.1740.10">
    <property type="match status" value="1"/>
</dbReference>
<dbReference type="GO" id="GO:0003700">
    <property type="term" value="F:DNA-binding transcription factor activity"/>
    <property type="evidence" value="ECO:0007669"/>
    <property type="project" value="InterPro"/>
</dbReference>
<evidence type="ECO:0000259" key="1">
    <source>
        <dbReference type="Pfam" id="PF04542"/>
    </source>
</evidence>
<reference evidence="2 3" key="1">
    <citation type="submission" date="2015-10" db="EMBL/GenBank/DDBJ databases">
        <title>Draft genome sequence of Streptomyces griseoruber DSM 40281, type strain for the species Streptomyces griseoruber.</title>
        <authorList>
            <person name="Ruckert C."/>
            <person name="Winkler A."/>
            <person name="Kalinowski J."/>
            <person name="Kampfer P."/>
            <person name="Glaeser S."/>
        </authorList>
    </citation>
    <scope>NUCLEOTIDE SEQUENCE [LARGE SCALE GENOMIC DNA]</scope>
    <source>
        <strain evidence="2 3">DSM 40281</strain>
    </source>
</reference>
<evidence type="ECO:0000313" key="3">
    <source>
        <dbReference type="Proteomes" id="UP000052982"/>
    </source>
</evidence>
<gene>
    <name evidence="2" type="ORF">AQJ64_42875</name>
</gene>
<name>A0A101SJI8_9ACTN</name>
<sequence length="107" mass="12221">MTDAAARQLLEALYRKHAPMVLRTAARALRPEDHDLAEDIAQNVWLSTWQHLLTGQDLRSPVGFLRTRTRRTAIDHYRLARVRREQAIDYTDDLAVAHLARLIGAPA</sequence>
<dbReference type="Pfam" id="PF04542">
    <property type="entry name" value="Sigma70_r2"/>
    <property type="match status" value="1"/>
</dbReference>
<dbReference type="InterPro" id="IPR013325">
    <property type="entry name" value="RNA_pol_sigma_r2"/>
</dbReference>
<dbReference type="Proteomes" id="UP000052982">
    <property type="component" value="Unassembled WGS sequence"/>
</dbReference>
<proteinExistence type="predicted"/>
<dbReference type="InterPro" id="IPR007627">
    <property type="entry name" value="RNA_pol_sigma70_r2"/>
</dbReference>
<dbReference type="RefSeq" id="WP_055632007.1">
    <property type="nucleotide sequence ID" value="NZ_KQ948791.1"/>
</dbReference>
<accession>A0A101SJI8</accession>
<organism evidence="2 3">
    <name type="scientific">Streptomyces griseoruber</name>
    <dbReference type="NCBI Taxonomy" id="1943"/>
    <lineage>
        <taxon>Bacteria</taxon>
        <taxon>Bacillati</taxon>
        <taxon>Actinomycetota</taxon>
        <taxon>Actinomycetes</taxon>
        <taxon>Kitasatosporales</taxon>
        <taxon>Streptomycetaceae</taxon>
        <taxon>Streptomyces</taxon>
    </lineage>
</organism>
<dbReference type="GO" id="GO:0006352">
    <property type="term" value="P:DNA-templated transcription initiation"/>
    <property type="evidence" value="ECO:0007669"/>
    <property type="project" value="InterPro"/>
</dbReference>
<dbReference type="EMBL" id="LMWW01000083">
    <property type="protein sequence ID" value="KUN75369.1"/>
    <property type="molecule type" value="Genomic_DNA"/>
</dbReference>
<comment type="caution">
    <text evidence="2">The sequence shown here is derived from an EMBL/GenBank/DDBJ whole genome shotgun (WGS) entry which is preliminary data.</text>
</comment>